<name>A0A1C7MY09_9FUNG</name>
<dbReference type="AlphaFoldDB" id="A0A1C7MY09"/>
<evidence type="ECO:0000313" key="1">
    <source>
        <dbReference type="EMBL" id="OBZ81688.1"/>
    </source>
</evidence>
<gene>
    <name evidence="1" type="ORF">A0J61_10263</name>
</gene>
<protein>
    <submittedName>
        <fullName evidence="1">Uncharacterized protein</fullName>
    </submittedName>
</protein>
<sequence length="108" mass="12102">MNQTSPSSSCYLTYAYPKGILRAQVAERGSHLRIPIFPRSRQQDSTVKYVPEVIHQSPDYATELLNRKVANIVHPTLISGSVIFSFPSGAFANHIQAYKAIQRDIELV</sequence>
<evidence type="ECO:0000313" key="2">
    <source>
        <dbReference type="Proteomes" id="UP000093000"/>
    </source>
</evidence>
<keyword evidence="2" id="KW-1185">Reference proteome</keyword>
<accession>A0A1C7MY09</accession>
<proteinExistence type="predicted"/>
<reference evidence="1 2" key="1">
    <citation type="submission" date="2016-03" db="EMBL/GenBank/DDBJ databases">
        <title>Choanephora cucurbitarum.</title>
        <authorList>
            <person name="Min B."/>
            <person name="Park H."/>
            <person name="Park J.-H."/>
            <person name="Shin H.-D."/>
            <person name="Choi I.-G."/>
        </authorList>
    </citation>
    <scope>NUCLEOTIDE SEQUENCE [LARGE SCALE GENOMIC DNA]</scope>
    <source>
        <strain evidence="1 2">KUS-F28377</strain>
    </source>
</reference>
<organism evidence="1 2">
    <name type="scientific">Choanephora cucurbitarum</name>
    <dbReference type="NCBI Taxonomy" id="101091"/>
    <lineage>
        <taxon>Eukaryota</taxon>
        <taxon>Fungi</taxon>
        <taxon>Fungi incertae sedis</taxon>
        <taxon>Mucoromycota</taxon>
        <taxon>Mucoromycotina</taxon>
        <taxon>Mucoromycetes</taxon>
        <taxon>Mucorales</taxon>
        <taxon>Mucorineae</taxon>
        <taxon>Choanephoraceae</taxon>
        <taxon>Choanephoroideae</taxon>
        <taxon>Choanephora</taxon>
    </lineage>
</organism>
<dbReference type="EMBL" id="LUGH01001092">
    <property type="protein sequence ID" value="OBZ81688.1"/>
    <property type="molecule type" value="Genomic_DNA"/>
</dbReference>
<dbReference type="OrthoDB" id="2256811at2759"/>
<dbReference type="Proteomes" id="UP000093000">
    <property type="component" value="Unassembled WGS sequence"/>
</dbReference>
<dbReference type="InParanoid" id="A0A1C7MY09"/>
<comment type="caution">
    <text evidence="1">The sequence shown here is derived from an EMBL/GenBank/DDBJ whole genome shotgun (WGS) entry which is preliminary data.</text>
</comment>